<evidence type="ECO:0000313" key="1">
    <source>
        <dbReference type="EMBL" id="BDS12311.1"/>
    </source>
</evidence>
<dbReference type="EMBL" id="AP026867">
    <property type="protein sequence ID" value="BDS12311.1"/>
    <property type="molecule type" value="Genomic_DNA"/>
</dbReference>
<dbReference type="AlphaFoldDB" id="A0A916DUK1"/>
<accession>A0A916DUK1</accession>
<keyword evidence="2" id="KW-1185">Reference proteome</keyword>
<proteinExistence type="predicted"/>
<dbReference type="KEGG" id="aup:AsAng_0030320"/>
<organism evidence="1 2">
    <name type="scientific">Aureispira anguillae</name>
    <dbReference type="NCBI Taxonomy" id="2864201"/>
    <lineage>
        <taxon>Bacteria</taxon>
        <taxon>Pseudomonadati</taxon>
        <taxon>Bacteroidota</taxon>
        <taxon>Saprospiria</taxon>
        <taxon>Saprospirales</taxon>
        <taxon>Saprospiraceae</taxon>
        <taxon>Aureispira</taxon>
    </lineage>
</organism>
<protein>
    <submittedName>
        <fullName evidence="1">Uncharacterized protein</fullName>
    </submittedName>
</protein>
<gene>
    <name evidence="1" type="ORF">AsAng_0030320</name>
</gene>
<sequence>MITEQILQFAKDQLEKGTTPQDCIIKLKEEGASQRDTVAALTKVYKMSLGEADQLVLFSECWKENLENTIAVRNVFWDVVENYSEEDEI</sequence>
<dbReference type="Proteomes" id="UP001060919">
    <property type="component" value="Chromosome"/>
</dbReference>
<reference evidence="1" key="1">
    <citation type="submission" date="2022-09" db="EMBL/GenBank/DDBJ databases">
        <title>Aureispira anguillicida sp. nov., isolated from Leptocephalus of Japanese eel Anguilla japonica.</title>
        <authorList>
            <person name="Yuasa K."/>
            <person name="Mekata T."/>
            <person name="Ikunari K."/>
        </authorList>
    </citation>
    <scope>NUCLEOTIDE SEQUENCE</scope>
    <source>
        <strain evidence="1">EL160426</strain>
    </source>
</reference>
<dbReference type="RefSeq" id="WP_264793404.1">
    <property type="nucleotide sequence ID" value="NZ_AP026867.1"/>
</dbReference>
<name>A0A916DUK1_9BACT</name>
<evidence type="ECO:0000313" key="2">
    <source>
        <dbReference type="Proteomes" id="UP001060919"/>
    </source>
</evidence>